<gene>
    <name evidence="7" type="primary">murD</name>
    <name evidence="10" type="ORF">COX22_01790</name>
</gene>
<protein>
    <recommendedName>
        <fullName evidence="7">UDP-N-acetylmuramoylalanine--D-glutamate ligase</fullName>
        <ecNumber evidence="7">6.3.2.9</ecNumber>
    </recommendedName>
    <alternativeName>
        <fullName evidence="7">D-glutamic acid-adding enzyme</fullName>
    </alternativeName>
    <alternativeName>
        <fullName evidence="7">UDP-N-acetylmuramoyl-L-alanyl-D-glutamate synthetase</fullName>
    </alternativeName>
</protein>
<feature type="binding site" evidence="7">
    <location>
        <begin position="138"/>
        <end position="144"/>
    </location>
    <ligand>
        <name>ATP</name>
        <dbReference type="ChEBI" id="CHEBI:30616"/>
    </ligand>
</feature>
<dbReference type="GO" id="GO:0051301">
    <property type="term" value="P:cell division"/>
    <property type="evidence" value="ECO:0007669"/>
    <property type="project" value="UniProtKB-KW"/>
</dbReference>
<keyword evidence="7" id="KW-0573">Peptidoglycan synthesis</keyword>
<keyword evidence="7" id="KW-0133">Cell shape</keyword>
<evidence type="ECO:0000256" key="3">
    <source>
        <dbReference type="ARBA" id="ARBA00022490"/>
    </source>
</evidence>
<keyword evidence="7" id="KW-0961">Cell wall biogenesis/degradation</keyword>
<dbReference type="GO" id="GO:0008360">
    <property type="term" value="P:regulation of cell shape"/>
    <property type="evidence" value="ECO:0007669"/>
    <property type="project" value="UniProtKB-KW"/>
</dbReference>
<dbReference type="InterPro" id="IPR036565">
    <property type="entry name" value="Mur-like_cat_sf"/>
</dbReference>
<dbReference type="SUPFAM" id="SSF53244">
    <property type="entry name" value="MurD-like peptide ligases, peptide-binding domain"/>
    <property type="match status" value="1"/>
</dbReference>
<dbReference type="InterPro" id="IPR036615">
    <property type="entry name" value="Mur_ligase_C_dom_sf"/>
</dbReference>
<dbReference type="SUPFAM" id="SSF53623">
    <property type="entry name" value="MurD-like peptide ligases, catalytic domain"/>
    <property type="match status" value="1"/>
</dbReference>
<organism evidence="10 11">
    <name type="scientific">Candidatus Falkowbacteria bacterium CG23_combo_of_CG06-09_8_20_14_all_49_15</name>
    <dbReference type="NCBI Taxonomy" id="1974572"/>
    <lineage>
        <taxon>Bacteria</taxon>
        <taxon>Candidatus Falkowiibacteriota</taxon>
    </lineage>
</organism>
<dbReference type="Gene3D" id="3.40.1190.10">
    <property type="entry name" value="Mur-like, catalytic domain"/>
    <property type="match status" value="1"/>
</dbReference>
<comment type="pathway">
    <text evidence="2 7">Cell wall biogenesis; peptidoglycan biosynthesis.</text>
</comment>
<evidence type="ECO:0000256" key="6">
    <source>
        <dbReference type="ARBA" id="ARBA00022840"/>
    </source>
</evidence>
<dbReference type="GO" id="GO:0005524">
    <property type="term" value="F:ATP binding"/>
    <property type="evidence" value="ECO:0007669"/>
    <property type="project" value="UniProtKB-UniRule"/>
</dbReference>
<name>A0A2G9ZMX6_9BACT</name>
<dbReference type="InterPro" id="IPR004101">
    <property type="entry name" value="Mur_ligase_C"/>
</dbReference>
<evidence type="ECO:0000256" key="2">
    <source>
        <dbReference type="ARBA" id="ARBA00004752"/>
    </source>
</evidence>
<dbReference type="UniPathway" id="UPA00219"/>
<keyword evidence="3 7" id="KW-0963">Cytoplasm</keyword>
<reference evidence="10 11" key="1">
    <citation type="submission" date="2017-09" db="EMBL/GenBank/DDBJ databases">
        <title>Depth-based differentiation of microbial function through sediment-hosted aquifers and enrichment of novel symbionts in the deep terrestrial subsurface.</title>
        <authorList>
            <person name="Probst A.J."/>
            <person name="Ladd B."/>
            <person name="Jarett J.K."/>
            <person name="Geller-Mcgrath D.E."/>
            <person name="Sieber C.M."/>
            <person name="Emerson J.B."/>
            <person name="Anantharaman K."/>
            <person name="Thomas B.C."/>
            <person name="Malmstrom R."/>
            <person name="Stieglmeier M."/>
            <person name="Klingl A."/>
            <person name="Woyke T."/>
            <person name="Ryan C.M."/>
            <person name="Banfield J.F."/>
        </authorList>
    </citation>
    <scope>NUCLEOTIDE SEQUENCE [LARGE SCALE GENOMIC DNA]</scope>
    <source>
        <strain evidence="10">CG23_combo_of_CG06-09_8_20_14_all_49_15</strain>
    </source>
</reference>
<comment type="subcellular location">
    <subcellularLocation>
        <location evidence="1 7">Cytoplasm</location>
    </subcellularLocation>
</comment>
<dbReference type="InterPro" id="IPR005762">
    <property type="entry name" value="MurD"/>
</dbReference>
<dbReference type="Pfam" id="PF08245">
    <property type="entry name" value="Mur_ligase_M"/>
    <property type="match status" value="1"/>
</dbReference>
<evidence type="ECO:0000256" key="1">
    <source>
        <dbReference type="ARBA" id="ARBA00004496"/>
    </source>
</evidence>
<comment type="caution">
    <text evidence="10">The sequence shown here is derived from an EMBL/GenBank/DDBJ whole genome shotgun (WGS) entry which is preliminary data.</text>
</comment>
<dbReference type="Gene3D" id="3.90.190.20">
    <property type="entry name" value="Mur ligase, C-terminal domain"/>
    <property type="match status" value="1"/>
</dbReference>
<dbReference type="GO" id="GO:0009252">
    <property type="term" value="P:peptidoglycan biosynthetic process"/>
    <property type="evidence" value="ECO:0007669"/>
    <property type="project" value="UniProtKB-UniRule"/>
</dbReference>
<dbReference type="PANTHER" id="PTHR43692:SF1">
    <property type="entry name" value="UDP-N-ACETYLMURAMOYLALANINE--D-GLUTAMATE LIGASE"/>
    <property type="match status" value="1"/>
</dbReference>
<keyword evidence="7" id="KW-0132">Cell division</keyword>
<dbReference type="InterPro" id="IPR013221">
    <property type="entry name" value="Mur_ligase_cen"/>
</dbReference>
<evidence type="ECO:0000313" key="10">
    <source>
        <dbReference type="EMBL" id="PIP33920.1"/>
    </source>
</evidence>
<evidence type="ECO:0000313" key="11">
    <source>
        <dbReference type="Proteomes" id="UP000230729"/>
    </source>
</evidence>
<dbReference type="GO" id="GO:0005737">
    <property type="term" value="C:cytoplasm"/>
    <property type="evidence" value="ECO:0007669"/>
    <property type="project" value="UniProtKB-SubCell"/>
</dbReference>
<keyword evidence="4 7" id="KW-0436">Ligase</keyword>
<dbReference type="GO" id="GO:0071555">
    <property type="term" value="P:cell wall organization"/>
    <property type="evidence" value="ECO:0007669"/>
    <property type="project" value="UniProtKB-KW"/>
</dbReference>
<feature type="domain" description="Mur ligase C-terminal" evidence="8">
    <location>
        <begin position="315"/>
        <end position="431"/>
    </location>
</feature>
<evidence type="ECO:0000259" key="8">
    <source>
        <dbReference type="Pfam" id="PF02875"/>
    </source>
</evidence>
<evidence type="ECO:0000256" key="4">
    <source>
        <dbReference type="ARBA" id="ARBA00022598"/>
    </source>
</evidence>
<dbReference type="Proteomes" id="UP000230729">
    <property type="component" value="Unassembled WGS sequence"/>
</dbReference>
<keyword evidence="6 7" id="KW-0067">ATP-binding</keyword>
<evidence type="ECO:0000256" key="7">
    <source>
        <dbReference type="HAMAP-Rule" id="MF_00639"/>
    </source>
</evidence>
<dbReference type="AlphaFoldDB" id="A0A2G9ZMX6"/>
<evidence type="ECO:0000256" key="5">
    <source>
        <dbReference type="ARBA" id="ARBA00022741"/>
    </source>
</evidence>
<keyword evidence="7" id="KW-0131">Cell cycle</keyword>
<feature type="domain" description="Mur ligase central" evidence="9">
    <location>
        <begin position="136"/>
        <end position="261"/>
    </location>
</feature>
<dbReference type="Gene3D" id="3.40.50.720">
    <property type="entry name" value="NAD(P)-binding Rossmann-like Domain"/>
    <property type="match status" value="1"/>
</dbReference>
<accession>A0A2G9ZMX6</accession>
<dbReference type="GO" id="GO:0008764">
    <property type="term" value="F:UDP-N-acetylmuramoylalanine-D-glutamate ligase activity"/>
    <property type="evidence" value="ECO:0007669"/>
    <property type="project" value="UniProtKB-UniRule"/>
</dbReference>
<dbReference type="HAMAP" id="MF_00639">
    <property type="entry name" value="MurD"/>
    <property type="match status" value="1"/>
</dbReference>
<dbReference type="PANTHER" id="PTHR43692">
    <property type="entry name" value="UDP-N-ACETYLMURAMOYLALANINE--D-GLUTAMATE LIGASE"/>
    <property type="match status" value="1"/>
</dbReference>
<comment type="function">
    <text evidence="7">Cell wall formation. Catalyzes the addition of glutamate to the nucleotide precursor UDP-N-acetylmuramoyl-L-alanine (UMA).</text>
</comment>
<dbReference type="Pfam" id="PF02875">
    <property type="entry name" value="Mur_ligase_C"/>
    <property type="match status" value="1"/>
</dbReference>
<comment type="similarity">
    <text evidence="7">Belongs to the MurCDEF family.</text>
</comment>
<dbReference type="EC" id="6.3.2.9" evidence="7"/>
<evidence type="ECO:0000259" key="9">
    <source>
        <dbReference type="Pfam" id="PF08245"/>
    </source>
</evidence>
<sequence length="459" mass="51076">MSKNSKPSGAKPIIKEKYLSGKKLAFLGLGLENSALINYLLRKKSQALMTICDFRSLAELGAGVLNFKKKPNIHWRLGQEFNQRLFEFDILFRSPGWPIFCPGIQEALRQAPRPPLLTSPMKLFFALCPTRNIIGITGSKGKGTTSAWIVHLLRAAGRTVWLGGNIGVAPFEFLAKIKKSDWVVLELSSFQLQDFSARPRIGVITNFFSEHLAAADPNNPNYHRTLAEYWQSKYNLFRGQHRTDYAVVNKKLVKRWRKESYQGQVVFYDRLAWPIRLPGRHNQENLAAAAAVAKIAGLSEKEIKKAAASFRGLEHRLEYVGEIKGVKFYNDSFATTPESAITALRSFAKPIILLAGGAEKQSSFRSLALAVRKKAKAVILFKGSASPRLKKALIQADYHGSILTFGSMAAAVKSAFRRAQPGEIILLSPACASFGLFRNYKDRGKQFKQAAISLSNQGK</sequence>
<proteinExistence type="inferred from homology"/>
<keyword evidence="5 7" id="KW-0547">Nucleotide-binding</keyword>
<comment type="catalytic activity">
    <reaction evidence="7">
        <text>UDP-N-acetyl-alpha-D-muramoyl-L-alanine + D-glutamate + ATP = UDP-N-acetyl-alpha-D-muramoyl-L-alanyl-D-glutamate + ADP + phosphate + H(+)</text>
        <dbReference type="Rhea" id="RHEA:16429"/>
        <dbReference type="ChEBI" id="CHEBI:15378"/>
        <dbReference type="ChEBI" id="CHEBI:29986"/>
        <dbReference type="ChEBI" id="CHEBI:30616"/>
        <dbReference type="ChEBI" id="CHEBI:43474"/>
        <dbReference type="ChEBI" id="CHEBI:83898"/>
        <dbReference type="ChEBI" id="CHEBI:83900"/>
        <dbReference type="ChEBI" id="CHEBI:456216"/>
        <dbReference type="EC" id="6.3.2.9"/>
    </reaction>
</comment>
<dbReference type="EMBL" id="PCSD01000037">
    <property type="protein sequence ID" value="PIP33920.1"/>
    <property type="molecule type" value="Genomic_DNA"/>
</dbReference>